<evidence type="ECO:0000313" key="2">
    <source>
        <dbReference type="Proteomes" id="UP001732700"/>
    </source>
</evidence>
<proteinExistence type="predicted"/>
<reference evidence="1" key="2">
    <citation type="submission" date="2025-09" db="UniProtKB">
        <authorList>
            <consortium name="EnsemblPlants"/>
        </authorList>
    </citation>
    <scope>IDENTIFICATION</scope>
</reference>
<name>A0ACD5ZUI4_AVESA</name>
<sequence>MATVVRPLDGAEGYPRWKESVLLRLRTVRVAYVLFEDPPAGDEGAPAAKKRAHDDALCRGHILDTLSDRLFPDYVRHTTAREAWDAVARTYDVDTSEVAQRRFNDFVFDEGAPLLEQIAHAEALAAAADPPYKDSFVAHSLAQTVPEDLAIPLIACPGALSMSVVWRAARIAEARRLRREDERQAKVGMAVESRRQCWTCGKNGHIARNCTA</sequence>
<dbReference type="Proteomes" id="UP001732700">
    <property type="component" value="Chromosome 7A"/>
</dbReference>
<organism evidence="1 2">
    <name type="scientific">Avena sativa</name>
    <name type="common">Oat</name>
    <dbReference type="NCBI Taxonomy" id="4498"/>
    <lineage>
        <taxon>Eukaryota</taxon>
        <taxon>Viridiplantae</taxon>
        <taxon>Streptophyta</taxon>
        <taxon>Embryophyta</taxon>
        <taxon>Tracheophyta</taxon>
        <taxon>Spermatophyta</taxon>
        <taxon>Magnoliopsida</taxon>
        <taxon>Liliopsida</taxon>
        <taxon>Poales</taxon>
        <taxon>Poaceae</taxon>
        <taxon>BOP clade</taxon>
        <taxon>Pooideae</taxon>
        <taxon>Poodae</taxon>
        <taxon>Poeae</taxon>
        <taxon>Poeae Chloroplast Group 1 (Aveneae type)</taxon>
        <taxon>Aveninae</taxon>
        <taxon>Avena</taxon>
    </lineage>
</organism>
<evidence type="ECO:0000313" key="1">
    <source>
        <dbReference type="EnsemblPlants" id="AVESA.00010b.r2.7AG1228090.1.CDS.1"/>
    </source>
</evidence>
<reference evidence="1" key="1">
    <citation type="submission" date="2021-05" db="EMBL/GenBank/DDBJ databases">
        <authorList>
            <person name="Scholz U."/>
            <person name="Mascher M."/>
            <person name="Fiebig A."/>
        </authorList>
    </citation>
    <scope>NUCLEOTIDE SEQUENCE [LARGE SCALE GENOMIC DNA]</scope>
</reference>
<accession>A0ACD5ZUI4</accession>
<keyword evidence="2" id="KW-1185">Reference proteome</keyword>
<dbReference type="EnsemblPlants" id="AVESA.00010b.r2.7AG1228090.1">
    <property type="protein sequence ID" value="AVESA.00010b.r2.7AG1228090.1.CDS.1"/>
    <property type="gene ID" value="AVESA.00010b.r2.7AG1228090"/>
</dbReference>
<protein>
    <submittedName>
        <fullName evidence="1">Uncharacterized protein</fullName>
    </submittedName>
</protein>